<proteinExistence type="predicted"/>
<dbReference type="SUPFAM" id="SSF46689">
    <property type="entry name" value="Homeodomain-like"/>
    <property type="match status" value="1"/>
</dbReference>
<reference evidence="4 5" key="1">
    <citation type="submission" date="2019-02" db="EMBL/GenBank/DDBJ databases">
        <title>Prokaryotic population dynamics and viral predation in marine succession experiment using metagenomics: the confinement effect.</title>
        <authorList>
            <person name="Haro-Moreno J.M."/>
            <person name="Rodriguez-Valera F."/>
            <person name="Lopez-Perez M."/>
        </authorList>
    </citation>
    <scope>NUCLEOTIDE SEQUENCE [LARGE SCALE GENOMIC DNA]</scope>
    <source>
        <strain evidence="4">MED-G157</strain>
    </source>
</reference>
<evidence type="ECO:0000256" key="1">
    <source>
        <dbReference type="ARBA" id="ARBA00023125"/>
    </source>
</evidence>
<evidence type="ECO:0000259" key="3">
    <source>
        <dbReference type="PROSITE" id="PS50977"/>
    </source>
</evidence>
<keyword evidence="1 2" id="KW-0238">DNA-binding</keyword>
<dbReference type="PANTHER" id="PTHR43479">
    <property type="entry name" value="ACREF/ENVCD OPERON REPRESSOR-RELATED"/>
    <property type="match status" value="1"/>
</dbReference>
<dbReference type="PRINTS" id="PR00455">
    <property type="entry name" value="HTHTETR"/>
</dbReference>
<feature type="domain" description="HTH tetR-type" evidence="3">
    <location>
        <begin position="30"/>
        <end position="90"/>
    </location>
</feature>
<dbReference type="InterPro" id="IPR009057">
    <property type="entry name" value="Homeodomain-like_sf"/>
</dbReference>
<evidence type="ECO:0000256" key="2">
    <source>
        <dbReference type="PROSITE-ProRule" id="PRU00335"/>
    </source>
</evidence>
<feature type="DNA-binding region" description="H-T-H motif" evidence="2">
    <location>
        <begin position="53"/>
        <end position="72"/>
    </location>
</feature>
<evidence type="ECO:0000313" key="4">
    <source>
        <dbReference type="EMBL" id="RZO75266.1"/>
    </source>
</evidence>
<gene>
    <name evidence="4" type="ORF">EVA68_07410</name>
</gene>
<evidence type="ECO:0000313" key="5">
    <source>
        <dbReference type="Proteomes" id="UP000316199"/>
    </source>
</evidence>
<name>A0A520RYE5_9GAMM</name>
<dbReference type="AlphaFoldDB" id="A0A520RYE5"/>
<sequence length="242" mass="26941">MIDIHAKSQNPAIIAKKADDHSVHSTPKRARTRASLVAASRKLVFERGHGRTSIKDITACAGVATGTFYNYFVTKQQVLEAVIEDYRNQFASEIEETRSRLKDPAMIVTATLKYYFHQSQFNQEWRAFIALSGLTGPLELRQKDADCLSDIKRGVAAGRFKAEDIRFAQSLIAGMVDHINKEISNGRLASNATDEAVRYILRMLGLPDLVAKALTQSPLPPVAYRRHQTSQESSLNTTGTFD</sequence>
<dbReference type="InterPro" id="IPR050624">
    <property type="entry name" value="HTH-type_Tx_Regulator"/>
</dbReference>
<dbReference type="Proteomes" id="UP000316199">
    <property type="component" value="Unassembled WGS sequence"/>
</dbReference>
<dbReference type="Gene3D" id="1.10.357.10">
    <property type="entry name" value="Tetracycline Repressor, domain 2"/>
    <property type="match status" value="1"/>
</dbReference>
<comment type="caution">
    <text evidence="4">The sequence shown here is derived from an EMBL/GenBank/DDBJ whole genome shotgun (WGS) entry which is preliminary data.</text>
</comment>
<dbReference type="PANTHER" id="PTHR43479:SF11">
    <property type="entry name" value="ACREF_ENVCD OPERON REPRESSOR-RELATED"/>
    <property type="match status" value="1"/>
</dbReference>
<accession>A0A520RYE5</accession>
<dbReference type="Pfam" id="PF21306">
    <property type="entry name" value="TetR_C_40"/>
    <property type="match status" value="1"/>
</dbReference>
<organism evidence="4 5">
    <name type="scientific">OM182 bacterium</name>
    <dbReference type="NCBI Taxonomy" id="2510334"/>
    <lineage>
        <taxon>Bacteria</taxon>
        <taxon>Pseudomonadati</taxon>
        <taxon>Pseudomonadota</taxon>
        <taxon>Gammaproteobacteria</taxon>
        <taxon>OMG group</taxon>
        <taxon>OM182 clade</taxon>
    </lineage>
</organism>
<protein>
    <submittedName>
        <fullName evidence="4">TetR/AcrR family transcriptional regulator</fullName>
    </submittedName>
</protein>
<dbReference type="EMBL" id="SHAG01000041">
    <property type="protein sequence ID" value="RZO75266.1"/>
    <property type="molecule type" value="Genomic_DNA"/>
</dbReference>
<dbReference type="InterPro" id="IPR049513">
    <property type="entry name" value="TetR_C_40"/>
</dbReference>
<dbReference type="Pfam" id="PF00440">
    <property type="entry name" value="TetR_N"/>
    <property type="match status" value="1"/>
</dbReference>
<dbReference type="PROSITE" id="PS50977">
    <property type="entry name" value="HTH_TETR_2"/>
    <property type="match status" value="1"/>
</dbReference>
<dbReference type="InterPro" id="IPR001647">
    <property type="entry name" value="HTH_TetR"/>
</dbReference>
<dbReference type="GO" id="GO:0003677">
    <property type="term" value="F:DNA binding"/>
    <property type="evidence" value="ECO:0007669"/>
    <property type="project" value="UniProtKB-UniRule"/>
</dbReference>